<dbReference type="EMBL" id="LAZR01021595">
    <property type="protein sequence ID" value="KKL84812.1"/>
    <property type="molecule type" value="Genomic_DNA"/>
</dbReference>
<evidence type="ECO:0000256" key="2">
    <source>
        <dbReference type="ARBA" id="ARBA00022963"/>
    </source>
</evidence>
<dbReference type="InterPro" id="IPR021771">
    <property type="entry name" value="Triacylglycerol_lipase_N"/>
</dbReference>
<sequence>MLKDPRIHKFRKMLAEAPNYEVWKAAALELDFLEGNTEWKEDFASEHYHYELIYDRLSNIKQYRQQNDFERLKRALREGLHHDLGNMGNPLLYTHSRVGTKHLIEEYIAQACEALDFLCDHPVPGFPVADKLQFFRDTLTSYGRPTLLLSGGASLGMFHFGVIKALWEKGLLPQVITGSSIGAIIAGMLGVHTDAEIPDMLVPENHNLKAWKWRGLLSAMRGDGLMDQEQLRACLRTNIGEYTFEEAYERTGRSINMSVSPVQTHQKARLLSGYTSPYLLVWSGALASAAVPGIFPPVTLMKKDIHGQVLPYMSRLKFVDGSVVSDLPIDRLRHLYDVNFTIVSQTNPHVVPFLNERGLDEKLSIANLPLHLLKTEMQFHGQGVFDYLRKRVRPELLRQISGQMYTIMAQRYSGDVTIAPTYSFKHYRRMLANPEPEFVREMILAGERATWPKISMIRSHARISKTLERCVRRLKQQNRRSAADLRMINTAVSPGP</sequence>
<dbReference type="InterPro" id="IPR002641">
    <property type="entry name" value="PNPLA_dom"/>
</dbReference>
<comment type="caution">
    <text evidence="5">The sequence shown here is derived from an EMBL/GenBank/DDBJ whole genome shotgun (WGS) entry which is preliminary data.</text>
</comment>
<evidence type="ECO:0000256" key="1">
    <source>
        <dbReference type="ARBA" id="ARBA00022801"/>
    </source>
</evidence>
<keyword evidence="2" id="KW-0442">Lipid degradation</keyword>
<dbReference type="Pfam" id="PF01734">
    <property type="entry name" value="Patatin"/>
    <property type="match status" value="1"/>
</dbReference>
<evidence type="ECO:0000259" key="4">
    <source>
        <dbReference type="PROSITE" id="PS51635"/>
    </source>
</evidence>
<evidence type="ECO:0000256" key="3">
    <source>
        <dbReference type="ARBA" id="ARBA00023098"/>
    </source>
</evidence>
<keyword evidence="1" id="KW-0378">Hydrolase</keyword>
<feature type="domain" description="PNPLA" evidence="4">
    <location>
        <begin position="147"/>
        <end position="333"/>
    </location>
</feature>
<dbReference type="GO" id="GO:0004806">
    <property type="term" value="F:triacylglycerol lipase activity"/>
    <property type="evidence" value="ECO:0007669"/>
    <property type="project" value="InterPro"/>
</dbReference>
<dbReference type="AlphaFoldDB" id="A0A0F9IBR9"/>
<dbReference type="Gene3D" id="3.40.1090.10">
    <property type="entry name" value="Cytosolic phospholipase A2 catalytic domain"/>
    <property type="match status" value="2"/>
</dbReference>
<dbReference type="CDD" id="cd07206">
    <property type="entry name" value="Pat_TGL3-4-5_SDP1"/>
    <property type="match status" value="1"/>
</dbReference>
<dbReference type="PANTHER" id="PTHR14226:SF10">
    <property type="entry name" value="TRIACYLGLYCEROL LIPASE 4-RELATED"/>
    <property type="match status" value="1"/>
</dbReference>
<organism evidence="5">
    <name type="scientific">marine sediment metagenome</name>
    <dbReference type="NCBI Taxonomy" id="412755"/>
    <lineage>
        <taxon>unclassified sequences</taxon>
        <taxon>metagenomes</taxon>
        <taxon>ecological metagenomes</taxon>
    </lineage>
</organism>
<dbReference type="GO" id="GO:0016042">
    <property type="term" value="P:lipid catabolic process"/>
    <property type="evidence" value="ECO:0007669"/>
    <property type="project" value="UniProtKB-KW"/>
</dbReference>
<dbReference type="SUPFAM" id="SSF52151">
    <property type="entry name" value="FabD/lysophospholipase-like"/>
    <property type="match status" value="1"/>
</dbReference>
<keyword evidence="3" id="KW-0443">Lipid metabolism</keyword>
<dbReference type="PANTHER" id="PTHR14226">
    <property type="entry name" value="NEUROPATHY TARGET ESTERASE/SWISS CHEESE D.MELANOGASTER"/>
    <property type="match status" value="1"/>
</dbReference>
<reference evidence="5" key="1">
    <citation type="journal article" date="2015" name="Nature">
        <title>Complex archaea that bridge the gap between prokaryotes and eukaryotes.</title>
        <authorList>
            <person name="Spang A."/>
            <person name="Saw J.H."/>
            <person name="Jorgensen S.L."/>
            <person name="Zaremba-Niedzwiedzka K."/>
            <person name="Martijn J."/>
            <person name="Lind A.E."/>
            <person name="van Eijk R."/>
            <person name="Schleper C."/>
            <person name="Guy L."/>
            <person name="Ettema T.J."/>
        </authorList>
    </citation>
    <scope>NUCLEOTIDE SEQUENCE</scope>
</reference>
<accession>A0A0F9IBR9</accession>
<dbReference type="InterPro" id="IPR016035">
    <property type="entry name" value="Acyl_Trfase/lysoPLipase"/>
</dbReference>
<dbReference type="InterPro" id="IPR050301">
    <property type="entry name" value="NTE"/>
</dbReference>
<protein>
    <recommendedName>
        <fullName evidence="4">PNPLA domain-containing protein</fullName>
    </recommendedName>
</protein>
<dbReference type="Pfam" id="PF11815">
    <property type="entry name" value="DUF3336"/>
    <property type="match status" value="1"/>
</dbReference>
<proteinExistence type="predicted"/>
<gene>
    <name evidence="5" type="ORF">LCGC14_1960990</name>
</gene>
<dbReference type="PROSITE" id="PS51635">
    <property type="entry name" value="PNPLA"/>
    <property type="match status" value="1"/>
</dbReference>
<evidence type="ECO:0000313" key="5">
    <source>
        <dbReference type="EMBL" id="KKL84812.1"/>
    </source>
</evidence>
<name>A0A0F9IBR9_9ZZZZ</name>